<dbReference type="GO" id="GO:0005634">
    <property type="term" value="C:nucleus"/>
    <property type="evidence" value="ECO:0007669"/>
    <property type="project" value="UniProtKB-SubCell"/>
</dbReference>
<keyword evidence="2" id="KW-0227">DNA damage</keyword>
<dbReference type="InterPro" id="IPR036420">
    <property type="entry name" value="BRCT_dom_sf"/>
</dbReference>
<feature type="compositionally biased region" description="Low complexity" evidence="4">
    <location>
        <begin position="655"/>
        <end position="669"/>
    </location>
</feature>
<dbReference type="GO" id="GO:0042393">
    <property type="term" value="F:histone binding"/>
    <property type="evidence" value="ECO:0007669"/>
    <property type="project" value="TreeGrafter"/>
</dbReference>
<proteinExistence type="predicted"/>
<feature type="compositionally biased region" description="Polar residues" evidence="4">
    <location>
        <begin position="472"/>
        <end position="496"/>
    </location>
</feature>
<feature type="domain" description="BRCT" evidence="5">
    <location>
        <begin position="765"/>
        <end position="893"/>
    </location>
</feature>
<dbReference type="HOGENOM" id="CLU_008949_0_0_1"/>
<dbReference type="EMBL" id="CDHN01000003">
    <property type="protein sequence ID" value="CEJ89829.1"/>
    <property type="molecule type" value="Genomic_DNA"/>
</dbReference>
<dbReference type="Pfam" id="PF00533">
    <property type="entry name" value="BRCT"/>
    <property type="match status" value="1"/>
</dbReference>
<feature type="compositionally biased region" description="Basic residues" evidence="4">
    <location>
        <begin position="586"/>
        <end position="597"/>
    </location>
</feature>
<evidence type="ECO:0000313" key="7">
    <source>
        <dbReference type="Proteomes" id="UP000039046"/>
    </source>
</evidence>
<evidence type="ECO:0000256" key="4">
    <source>
        <dbReference type="SAM" id="MobiDB-lite"/>
    </source>
</evidence>
<dbReference type="PROSITE" id="PS50172">
    <property type="entry name" value="BRCT"/>
    <property type="match status" value="1"/>
</dbReference>
<gene>
    <name evidence="6" type="ORF">VHEMI05653</name>
</gene>
<feature type="compositionally biased region" description="Polar residues" evidence="4">
    <location>
        <begin position="672"/>
        <end position="694"/>
    </location>
</feature>
<dbReference type="SUPFAM" id="SSF52113">
    <property type="entry name" value="BRCT domain"/>
    <property type="match status" value="1"/>
</dbReference>
<feature type="region of interest" description="Disordered" evidence="4">
    <location>
        <begin position="291"/>
        <end position="342"/>
    </location>
</feature>
<dbReference type="PANTHER" id="PTHR15321">
    <property type="entry name" value="TUMOR SUPPRESSOR P53-BINDING PROTEIN 1"/>
    <property type="match status" value="1"/>
</dbReference>
<evidence type="ECO:0000256" key="2">
    <source>
        <dbReference type="ARBA" id="ARBA00022763"/>
    </source>
</evidence>
<dbReference type="Proteomes" id="UP000039046">
    <property type="component" value="Unassembled WGS sequence"/>
</dbReference>
<name>A0A0A1T4T4_9HYPO</name>
<dbReference type="InterPro" id="IPR047249">
    <property type="entry name" value="BRCT_p53bp1-like_rpt1"/>
</dbReference>
<dbReference type="InterPro" id="IPR047252">
    <property type="entry name" value="TP53BP1-like"/>
</dbReference>
<keyword evidence="3" id="KW-0539">Nucleus</keyword>
<dbReference type="CDD" id="cd17745">
    <property type="entry name" value="BRCT_p53bp1_rpt1"/>
    <property type="match status" value="1"/>
</dbReference>
<dbReference type="STRING" id="1531966.A0A0A1T4T4"/>
<keyword evidence="7" id="KW-1185">Reference proteome</keyword>
<protein>
    <recommendedName>
        <fullName evidence="5">BRCT domain-containing protein</fullName>
    </recommendedName>
</protein>
<comment type="subcellular location">
    <subcellularLocation>
        <location evidence="1">Nucleus</location>
    </subcellularLocation>
</comment>
<dbReference type="GO" id="GO:0045944">
    <property type="term" value="P:positive regulation of transcription by RNA polymerase II"/>
    <property type="evidence" value="ECO:0007669"/>
    <property type="project" value="TreeGrafter"/>
</dbReference>
<feature type="region of interest" description="Disordered" evidence="4">
    <location>
        <begin position="389"/>
        <end position="410"/>
    </location>
</feature>
<dbReference type="PANTHER" id="PTHR15321:SF3">
    <property type="entry name" value="TP53-BINDING PROTEIN 1"/>
    <property type="match status" value="1"/>
</dbReference>
<evidence type="ECO:0000259" key="5">
    <source>
        <dbReference type="PROSITE" id="PS50172"/>
    </source>
</evidence>
<sequence>MEVAAQESQDSQAIFDAVKADLQLTLQSSSASALPQNSTGDHTASNGAYSFTSLSSLGHRLDAFRRHSHGHAADASGAGRVLTENRQQANIQLSRLPQINGLAKQPHPSPRQLPPQLPTLRTNVIMDAPDEDSMPPTLVQDVIPHYEEEPTLLVIPEEDSELSLTQRNSNRSNLDNKSQPFANLDTQQSGFEARTFDDDETGAVNFGHLSELNQPSSPVSVDEGFDNTRSGWRLQNGELQEFPGQTPFKSNAGFPETPALPRNPFAGQVDAAAPLGGTQLFGATQLLTSAVKHSPTSSRPSPNVLHNSISSNFLETSPLKNRTNVSSPPTLRTSSPNHHTDVPATVVRTNRLPSLAEETPLARFAVQDAIIPESPLVRGNGVFQPSAHYESVNKSQQRKAPPVSILEDTDSDDDTIQMKRKRLADRKRAFGAEKLSRVSVERPVRRTSSEQPEVKRRRFNEATAEKTATTAITVSASDDATTKSRSNSIGQSQKPIPQSLEPPSLESTKATPKDDVGATVQGTQGTAENVYDDIIPATSPVQASPAIITQDDVSGADQDLPPLPNDAVEAGDAEMETSSALAPSRAVRRSRGAKQRRWIPSSSISAAEPTPAVDIEPPQQFQDPSADVGTASDATAVPEGRGAAARTENAEDGTSESSALSSLSATPDPESTPATKNSARESSPAHSATNSPSIERSLRRRLLEGTSNPVSPRRATRLTSAVDRLRSEPVSEAESTSTSITSDLSKSRSLHSIPRAIATAAVPRRKGRLFEGMVFAISLVIKEEKETHKDVKLMRDKLERKVEQAGGRVLQKGFHELLQTALPAQSTAHKDVEALQFQPGATDYTFAAVITNGHSRSFKYMQALAFGIPCLPQQWLTACINHSQIVDWRPYLLCSGTSTVLGNTALSRWLPSYSAVDASLVETLKQRVRIMEGQTVLMVADAGKSTSPETVSSPAFLSQGLGAVVTKVATVRQAKDALRRAEQTGQPFGWICVEHSTEKVGSLLPSARTGSKKKKQKEADSGLRLLHDELVIQSLILGRLVEPDEEKAL</sequence>
<dbReference type="SMART" id="SM00292">
    <property type="entry name" value="BRCT"/>
    <property type="match status" value="1"/>
</dbReference>
<feature type="region of interest" description="Disordered" evidence="4">
    <location>
        <begin position="553"/>
        <end position="748"/>
    </location>
</feature>
<dbReference type="AlphaFoldDB" id="A0A0A1T4T4"/>
<reference evidence="6 7" key="1">
    <citation type="journal article" date="2015" name="Genome Announc.">
        <title>Draft Genome Sequence and Gene Annotation of the Entomopathogenic Fungus Verticillium hemipterigenum.</title>
        <authorList>
            <person name="Horn F."/>
            <person name="Habel A."/>
            <person name="Scharf D.H."/>
            <person name="Dworschak J."/>
            <person name="Brakhage A.A."/>
            <person name="Guthke R."/>
            <person name="Hertweck C."/>
            <person name="Linde J."/>
        </authorList>
    </citation>
    <scope>NUCLEOTIDE SEQUENCE [LARGE SCALE GENOMIC DNA]</scope>
</reference>
<evidence type="ECO:0000256" key="3">
    <source>
        <dbReference type="ARBA" id="ARBA00023242"/>
    </source>
</evidence>
<feature type="region of interest" description="Disordered" evidence="4">
    <location>
        <begin position="436"/>
        <end position="520"/>
    </location>
</feature>
<dbReference type="OrthoDB" id="129353at2759"/>
<feature type="compositionally biased region" description="Polar residues" evidence="4">
    <location>
        <begin position="294"/>
        <end position="337"/>
    </location>
</feature>
<feature type="region of interest" description="Disordered" evidence="4">
    <location>
        <begin position="209"/>
        <end position="229"/>
    </location>
</feature>
<organism evidence="6 7">
    <name type="scientific">[Torrubiella] hemipterigena</name>
    <dbReference type="NCBI Taxonomy" id="1531966"/>
    <lineage>
        <taxon>Eukaryota</taxon>
        <taxon>Fungi</taxon>
        <taxon>Dikarya</taxon>
        <taxon>Ascomycota</taxon>
        <taxon>Pezizomycotina</taxon>
        <taxon>Sordariomycetes</taxon>
        <taxon>Hypocreomycetidae</taxon>
        <taxon>Hypocreales</taxon>
        <taxon>Clavicipitaceae</taxon>
        <taxon>Clavicipitaceae incertae sedis</taxon>
        <taxon>'Torrubiella' clade</taxon>
    </lineage>
</organism>
<accession>A0A0A1T4T4</accession>
<dbReference type="InterPro" id="IPR001357">
    <property type="entry name" value="BRCT_dom"/>
</dbReference>
<evidence type="ECO:0000313" key="6">
    <source>
        <dbReference type="EMBL" id="CEJ89829.1"/>
    </source>
</evidence>
<evidence type="ECO:0000256" key="1">
    <source>
        <dbReference type="ARBA" id="ARBA00004123"/>
    </source>
</evidence>
<dbReference type="GO" id="GO:0000077">
    <property type="term" value="P:DNA damage checkpoint signaling"/>
    <property type="evidence" value="ECO:0007669"/>
    <property type="project" value="TreeGrafter"/>
</dbReference>
<dbReference type="Gene3D" id="3.40.50.10190">
    <property type="entry name" value="BRCT domain"/>
    <property type="match status" value="1"/>
</dbReference>
<feature type="compositionally biased region" description="Basic and acidic residues" evidence="4">
    <location>
        <begin position="436"/>
        <end position="464"/>
    </location>
</feature>